<feature type="domain" description="HTH lacI-type" evidence="4">
    <location>
        <begin position="12"/>
        <end position="66"/>
    </location>
</feature>
<sequence>MKGYTRKSRETVKMKDVARLANVSPSTVSRVLSNSSLVAEETRRRVLEAVEILKYRPNRLGRNLRKLTSKIVMVVFPDITNPFFSRIIQAVEEVARERGYYVLLGDTRNDIKLEREFVELGKEKLVDGILLATARIPKEEILSLSLQLPIVLACEYIENYSIPTVSIDNTRAAYEATEYLIRLGHRCIAFINGPKGIILSRDRLKGYRKACEDNNILIEEVLIEEGDFTVDSGYQIMRKFLLMQKRPTAVFAANDEMAVGAIKAIKEYGWQVPRDISVIGFDDIPLCRLVDPELTTISQPTYEIGKQAMTMLLDLIEGKSIINGQVILPHKLVERKSCMELATK</sequence>
<dbReference type="CDD" id="cd01392">
    <property type="entry name" value="HTH_LacI"/>
    <property type="match status" value="1"/>
</dbReference>
<dbReference type="RefSeq" id="WP_011915982.1">
    <property type="nucleotide sequence ID" value="NC_009437.1"/>
</dbReference>
<dbReference type="PANTHER" id="PTHR30146:SF109">
    <property type="entry name" value="HTH-TYPE TRANSCRIPTIONAL REGULATOR GALS"/>
    <property type="match status" value="1"/>
</dbReference>
<keyword evidence="1" id="KW-0805">Transcription regulation</keyword>
<dbReference type="KEGG" id="csc:Csac_0389"/>
<dbReference type="SMART" id="SM00354">
    <property type="entry name" value="HTH_LACI"/>
    <property type="match status" value="1"/>
</dbReference>
<protein>
    <submittedName>
        <fullName evidence="5">Periplasmic binding protein/LacI transcriptional regulator</fullName>
    </submittedName>
</protein>
<dbReference type="SUPFAM" id="SSF47413">
    <property type="entry name" value="lambda repressor-like DNA-binding domains"/>
    <property type="match status" value="1"/>
</dbReference>
<dbReference type="InterPro" id="IPR028082">
    <property type="entry name" value="Peripla_BP_I"/>
</dbReference>
<keyword evidence="2" id="KW-0238">DNA-binding</keyword>
<dbReference type="GO" id="GO:0003700">
    <property type="term" value="F:DNA-binding transcription factor activity"/>
    <property type="evidence" value="ECO:0007669"/>
    <property type="project" value="TreeGrafter"/>
</dbReference>
<dbReference type="STRING" id="351627.Csac_0389"/>
<organism evidence="5 6">
    <name type="scientific">Caldicellulosiruptor saccharolyticus (strain ATCC 43494 / DSM 8903 / Tp8T 6331)</name>
    <dbReference type="NCBI Taxonomy" id="351627"/>
    <lineage>
        <taxon>Bacteria</taxon>
        <taxon>Bacillati</taxon>
        <taxon>Bacillota</taxon>
        <taxon>Bacillota incertae sedis</taxon>
        <taxon>Caldicellulosiruptorales</taxon>
        <taxon>Caldicellulosiruptoraceae</taxon>
        <taxon>Caldicellulosiruptor</taxon>
    </lineage>
</organism>
<evidence type="ECO:0000256" key="2">
    <source>
        <dbReference type="ARBA" id="ARBA00023125"/>
    </source>
</evidence>
<dbReference type="Pfam" id="PF13377">
    <property type="entry name" value="Peripla_BP_3"/>
    <property type="match status" value="1"/>
</dbReference>
<dbReference type="InterPro" id="IPR046335">
    <property type="entry name" value="LacI/GalR-like_sensor"/>
</dbReference>
<dbReference type="AlphaFoldDB" id="A4XGJ3"/>
<proteinExistence type="predicted"/>
<evidence type="ECO:0000313" key="6">
    <source>
        <dbReference type="Proteomes" id="UP000000256"/>
    </source>
</evidence>
<evidence type="ECO:0000256" key="1">
    <source>
        <dbReference type="ARBA" id="ARBA00023015"/>
    </source>
</evidence>
<dbReference type="HOGENOM" id="CLU_037628_6_1_9"/>
<dbReference type="EMBL" id="CP000679">
    <property type="protein sequence ID" value="ABP66028.1"/>
    <property type="molecule type" value="Genomic_DNA"/>
</dbReference>
<dbReference type="SUPFAM" id="SSF53822">
    <property type="entry name" value="Periplasmic binding protein-like I"/>
    <property type="match status" value="1"/>
</dbReference>
<dbReference type="eggNOG" id="COG1609">
    <property type="taxonomic scope" value="Bacteria"/>
</dbReference>
<keyword evidence="3" id="KW-0804">Transcription</keyword>
<reference evidence="5 6" key="1">
    <citation type="journal article" date="2008" name="Appl. Environ. Microbiol.">
        <title>Hydrogenomics of the extremely thermophilic bacterium Caldicellulosiruptor saccharolyticus.</title>
        <authorList>
            <person name="van de Werken H.J."/>
            <person name="Verhaart M.R."/>
            <person name="VanFossen A.L."/>
            <person name="Willquist K."/>
            <person name="Lewis D.L."/>
            <person name="Nichols J.D."/>
            <person name="Goorissen H.P."/>
            <person name="Mongodin E.F."/>
            <person name="Nelson K.E."/>
            <person name="van Niel E.W."/>
            <person name="Stams A.J."/>
            <person name="Ward D.E."/>
            <person name="de Vos W.M."/>
            <person name="van der Oost J."/>
            <person name="Kelly R.M."/>
            <person name="Kengen S.W."/>
        </authorList>
    </citation>
    <scope>NUCLEOTIDE SEQUENCE [LARGE SCALE GENOMIC DNA]</scope>
    <source>
        <strain evidence="6">ATCC 43494 / DSM 8903 / Tp8T 6331</strain>
    </source>
</reference>
<accession>A4XGJ3</accession>
<gene>
    <name evidence="5" type="ordered locus">Csac_0389</name>
</gene>
<dbReference type="Gene3D" id="3.40.50.2300">
    <property type="match status" value="2"/>
</dbReference>
<name>A4XGJ3_CALS8</name>
<dbReference type="Proteomes" id="UP000000256">
    <property type="component" value="Chromosome"/>
</dbReference>
<dbReference type="GO" id="GO:0000976">
    <property type="term" value="F:transcription cis-regulatory region binding"/>
    <property type="evidence" value="ECO:0007669"/>
    <property type="project" value="TreeGrafter"/>
</dbReference>
<dbReference type="PROSITE" id="PS50932">
    <property type="entry name" value="HTH_LACI_2"/>
    <property type="match status" value="1"/>
</dbReference>
<evidence type="ECO:0000313" key="5">
    <source>
        <dbReference type="EMBL" id="ABP66028.1"/>
    </source>
</evidence>
<evidence type="ECO:0000256" key="3">
    <source>
        <dbReference type="ARBA" id="ARBA00023163"/>
    </source>
</evidence>
<dbReference type="PROSITE" id="PS00356">
    <property type="entry name" value="HTH_LACI_1"/>
    <property type="match status" value="1"/>
</dbReference>
<keyword evidence="6" id="KW-1185">Reference proteome</keyword>
<dbReference type="InterPro" id="IPR000843">
    <property type="entry name" value="HTH_LacI"/>
</dbReference>
<dbReference type="InterPro" id="IPR010982">
    <property type="entry name" value="Lambda_DNA-bd_dom_sf"/>
</dbReference>
<dbReference type="Gene3D" id="1.10.260.40">
    <property type="entry name" value="lambda repressor-like DNA-binding domains"/>
    <property type="match status" value="1"/>
</dbReference>
<dbReference type="Pfam" id="PF00356">
    <property type="entry name" value="LacI"/>
    <property type="match status" value="1"/>
</dbReference>
<dbReference type="PANTHER" id="PTHR30146">
    <property type="entry name" value="LACI-RELATED TRANSCRIPTIONAL REPRESSOR"/>
    <property type="match status" value="1"/>
</dbReference>
<evidence type="ECO:0000259" key="4">
    <source>
        <dbReference type="PROSITE" id="PS50932"/>
    </source>
</evidence>
<dbReference type="CDD" id="cd06284">
    <property type="entry name" value="PBP1_LacI-like"/>
    <property type="match status" value="1"/>
</dbReference>